<dbReference type="STRING" id="1802540.A2393_02140"/>
<organism evidence="1 2">
    <name type="scientific">Candidatus Woesebacteria bacterium RIFOXYB1_FULL_41_13</name>
    <dbReference type="NCBI Taxonomy" id="1802540"/>
    <lineage>
        <taxon>Bacteria</taxon>
        <taxon>Candidatus Woeseibacteriota</taxon>
    </lineage>
</organism>
<reference evidence="1 2" key="1">
    <citation type="journal article" date="2016" name="Nat. Commun.">
        <title>Thousands of microbial genomes shed light on interconnected biogeochemical processes in an aquifer system.</title>
        <authorList>
            <person name="Anantharaman K."/>
            <person name="Brown C.T."/>
            <person name="Hug L.A."/>
            <person name="Sharon I."/>
            <person name="Castelle C.J."/>
            <person name="Probst A.J."/>
            <person name="Thomas B.C."/>
            <person name="Singh A."/>
            <person name="Wilkins M.J."/>
            <person name="Karaoz U."/>
            <person name="Brodie E.L."/>
            <person name="Williams K.H."/>
            <person name="Hubbard S.S."/>
            <person name="Banfield J.F."/>
        </authorList>
    </citation>
    <scope>NUCLEOTIDE SEQUENCE [LARGE SCALE GENOMIC DNA]</scope>
</reference>
<accession>A0A1F8CY79</accession>
<name>A0A1F8CY79_9BACT</name>
<dbReference type="Proteomes" id="UP000178937">
    <property type="component" value="Unassembled WGS sequence"/>
</dbReference>
<evidence type="ECO:0000313" key="2">
    <source>
        <dbReference type="Proteomes" id="UP000178937"/>
    </source>
</evidence>
<comment type="caution">
    <text evidence="1">The sequence shown here is derived from an EMBL/GenBank/DDBJ whole genome shotgun (WGS) entry which is preliminary data.</text>
</comment>
<dbReference type="EMBL" id="MGIA01000018">
    <property type="protein sequence ID" value="OGM81046.1"/>
    <property type="molecule type" value="Genomic_DNA"/>
</dbReference>
<evidence type="ECO:0000313" key="1">
    <source>
        <dbReference type="EMBL" id="OGM81046.1"/>
    </source>
</evidence>
<sequence length="103" mass="12446">MRKELENELDPINMIESDFVWKAHNRLRQNRGMVLPVFVKGHDAKEERGSFYMRLVMDNEITYMQAEEFSSTELARDFPKLYERWGWKELQPNIYRLNTAKAF</sequence>
<protein>
    <submittedName>
        <fullName evidence="1">Uncharacterized protein</fullName>
    </submittedName>
</protein>
<proteinExistence type="predicted"/>
<dbReference type="AlphaFoldDB" id="A0A1F8CY79"/>
<gene>
    <name evidence="1" type="ORF">A2393_02140</name>
</gene>